<gene>
    <name evidence="3" type="ORF">FC21_GL000699</name>
</gene>
<evidence type="ECO:0000313" key="3">
    <source>
        <dbReference type="EMBL" id="KRL96001.1"/>
    </source>
</evidence>
<dbReference type="EMBL" id="AZGC01000014">
    <property type="protein sequence ID" value="KRL96001.1"/>
    <property type="molecule type" value="Genomic_DNA"/>
</dbReference>
<evidence type="ECO:0000256" key="1">
    <source>
        <dbReference type="ARBA" id="ARBA00010894"/>
    </source>
</evidence>
<dbReference type="AlphaFoldDB" id="A0A0R1US43"/>
<dbReference type="PANTHER" id="PTHR33219:SF14">
    <property type="entry name" value="PROTEIN COFACTOR ASSEMBLY OF COMPLEX C SUBUNIT B CCB3, CHLOROPLASTIC-RELATED"/>
    <property type="match status" value="1"/>
</dbReference>
<protein>
    <recommendedName>
        <fullName evidence="5">YggT family protein</fullName>
    </recommendedName>
</protein>
<feature type="transmembrane region" description="Helical" evidence="2">
    <location>
        <begin position="12"/>
        <end position="30"/>
    </location>
</feature>
<keyword evidence="4" id="KW-1185">Reference proteome</keyword>
<evidence type="ECO:0000313" key="4">
    <source>
        <dbReference type="Proteomes" id="UP000051084"/>
    </source>
</evidence>
<dbReference type="Proteomes" id="UP000051084">
    <property type="component" value="Unassembled WGS sequence"/>
</dbReference>
<dbReference type="STRING" id="417373.GCA_001570685_01065"/>
<dbReference type="InterPro" id="IPR003425">
    <property type="entry name" value="CCB3/YggT"/>
</dbReference>
<dbReference type="PANTHER" id="PTHR33219">
    <property type="entry name" value="YLMG HOMOLOG PROTEIN 2, CHLOROPLASTIC"/>
    <property type="match status" value="1"/>
</dbReference>
<proteinExistence type="inferred from homology"/>
<reference evidence="3 4" key="1">
    <citation type="journal article" date="2015" name="Genome Announc.">
        <title>Expanding the biotechnology potential of lactobacilli through comparative genomics of 213 strains and associated genera.</title>
        <authorList>
            <person name="Sun Z."/>
            <person name="Harris H.M."/>
            <person name="McCann A."/>
            <person name="Guo C."/>
            <person name="Argimon S."/>
            <person name="Zhang W."/>
            <person name="Yang X."/>
            <person name="Jeffery I.B."/>
            <person name="Cooney J.C."/>
            <person name="Kagawa T.F."/>
            <person name="Liu W."/>
            <person name="Song Y."/>
            <person name="Salvetti E."/>
            <person name="Wrobel A."/>
            <person name="Rasinkangas P."/>
            <person name="Parkhill J."/>
            <person name="Rea M.C."/>
            <person name="O'Sullivan O."/>
            <person name="Ritari J."/>
            <person name="Douillard F.P."/>
            <person name="Paul Ross R."/>
            <person name="Yang R."/>
            <person name="Briner A.E."/>
            <person name="Felis G.E."/>
            <person name="de Vos W.M."/>
            <person name="Barrangou R."/>
            <person name="Klaenhammer T.R."/>
            <person name="Caufield P.W."/>
            <person name="Cui Y."/>
            <person name="Zhang H."/>
            <person name="O'Toole P.W."/>
        </authorList>
    </citation>
    <scope>NUCLEOTIDE SEQUENCE [LARGE SCALE GENOMIC DNA]</scope>
    <source>
        <strain evidence="3 4">DSM 18793</strain>
    </source>
</reference>
<dbReference type="PATRIC" id="fig|1423742.4.peg.728"/>
<comment type="similarity">
    <text evidence="1">Belongs to the YggT family.</text>
</comment>
<dbReference type="OrthoDB" id="47652at2"/>
<keyword evidence="2" id="KW-0812">Transmembrane</keyword>
<evidence type="ECO:0000256" key="2">
    <source>
        <dbReference type="SAM" id="Phobius"/>
    </source>
</evidence>
<sequence>MLVNLLEYVMIRLVELYSFLIIVWCLLSWFPNGINSALGEFVDRLVRPYISFFDRLIPPLGGVSFSPIFGIIVLNIVSYGISAFFKMFLGA</sequence>
<name>A0A0R1US43_9LACO</name>
<comment type="caution">
    <text evidence="3">The sequence shown here is derived from an EMBL/GenBank/DDBJ whole genome shotgun (WGS) entry which is preliminary data.</text>
</comment>
<keyword evidence="2" id="KW-0472">Membrane</keyword>
<accession>A0A0R1US43</accession>
<dbReference type="GO" id="GO:0016020">
    <property type="term" value="C:membrane"/>
    <property type="evidence" value="ECO:0007669"/>
    <property type="project" value="InterPro"/>
</dbReference>
<evidence type="ECO:0008006" key="5">
    <source>
        <dbReference type="Google" id="ProtNLM"/>
    </source>
</evidence>
<feature type="transmembrane region" description="Helical" evidence="2">
    <location>
        <begin position="68"/>
        <end position="89"/>
    </location>
</feature>
<dbReference type="Pfam" id="PF02325">
    <property type="entry name" value="CCB3_YggT"/>
    <property type="match status" value="1"/>
</dbReference>
<dbReference type="RefSeq" id="WP_056995368.1">
    <property type="nucleotide sequence ID" value="NZ_AZGC01000014.1"/>
</dbReference>
<organism evidence="3 4">
    <name type="scientific">Limosilactobacillus equigenerosi DSM 18793 = JCM 14505</name>
    <dbReference type="NCBI Taxonomy" id="1423742"/>
    <lineage>
        <taxon>Bacteria</taxon>
        <taxon>Bacillati</taxon>
        <taxon>Bacillota</taxon>
        <taxon>Bacilli</taxon>
        <taxon>Lactobacillales</taxon>
        <taxon>Lactobacillaceae</taxon>
        <taxon>Limosilactobacillus</taxon>
    </lineage>
</organism>
<keyword evidence="2" id="KW-1133">Transmembrane helix</keyword>